<dbReference type="KEGG" id="nnu:104589520"/>
<dbReference type="FunFam" id="2.10.25.10:FF:000628">
    <property type="entry name" value="Wall-associated receptor kinase 2"/>
    <property type="match status" value="1"/>
</dbReference>
<dbReference type="PANTHER" id="PTHR33491">
    <property type="entry name" value="OSJNBA0016N04.9 PROTEIN"/>
    <property type="match status" value="1"/>
</dbReference>
<dbReference type="SMART" id="SM00181">
    <property type="entry name" value="EGF"/>
    <property type="match status" value="3"/>
</dbReference>
<feature type="domain" description="EGF-like" evidence="3">
    <location>
        <begin position="341"/>
        <end position="385"/>
    </location>
</feature>
<dbReference type="InterPro" id="IPR025287">
    <property type="entry name" value="WAK_GUB"/>
</dbReference>
<dbReference type="AlphaFoldDB" id="A0A1U7ZFA0"/>
<reference evidence="5" key="1">
    <citation type="submission" date="2025-08" db="UniProtKB">
        <authorList>
            <consortium name="RefSeq"/>
        </authorList>
    </citation>
    <scope>IDENTIFICATION</scope>
</reference>
<dbReference type="InParanoid" id="A0A1U7ZFA0"/>
<organism evidence="4 5">
    <name type="scientific">Nelumbo nucifera</name>
    <name type="common">Sacred lotus</name>
    <dbReference type="NCBI Taxonomy" id="4432"/>
    <lineage>
        <taxon>Eukaryota</taxon>
        <taxon>Viridiplantae</taxon>
        <taxon>Streptophyta</taxon>
        <taxon>Embryophyta</taxon>
        <taxon>Tracheophyta</taxon>
        <taxon>Spermatophyta</taxon>
        <taxon>Magnoliopsida</taxon>
        <taxon>Proteales</taxon>
        <taxon>Nelumbonaceae</taxon>
        <taxon>Nelumbo</taxon>
    </lineage>
</organism>
<sequence length="721" mass="80209">MIFINNKVQYYQIGIFPGLPSEFRTPIFISSKYAMAHVASSHLTMASVHNKGNRSVDLSQTKPGCQDNCGNISIPYPFGIGDDPNCFMDYDFKLICNTSSDNPVLQTQDGQPVLNISLQGQLTTSIHVAVQCQVGDSKLWNSSNTKLQLQKAYRVSNIRNIFMSVGCEMNGNLYDYMGRVRYISCDSLCLEDTQITGLPCAGLGCCQSSIPKDLSSFWVYIGNYYSFTYNGNASKCAHSVLSEQEWLSSHVFDLWTLRNNLDYLQKNRLKNLLILDWAIRNKTSCVEAQRVAADYACGSNTHCTNSTNGPGYLCHCMQGYDGNPYLPSGCQVLDWSTVNKTCEKGSTNYACGENTYCSYSKDSPGFLCHCIEGHHGDPYLPEGCQAAESTSLETKPGCQNKCGNVSIPYPFGLDGDDPTCFRDEFKLFCNTATDPPRLLMDGFLVMDISLQGQLIILSPWASIYCYTGDNQSYLYNTFIQLPNVYRFSYTRNQFTAVGCNTLGLFSDYNSSKFSLECLSSCPYDAVLTGRPRHGIGFCQIAIPKDLPAFTLRVGESAKTTNKSNSWKISRCGLAFLSDQMWFTSNASSRWNSRNDADGIVNTGIKTSVVLDWAIREKNCKEAQRANDYACGKNTNCTDSTNDPGYNCHCLNGYHGIPYLPMDAKNSYGDGRKDGQGCIAKSKAFSVIKSRKWEREVCVLRPLEISSGKDVARHRQRTDFAL</sequence>
<comment type="subcellular location">
    <subcellularLocation>
        <location evidence="1">Membrane</location>
        <topology evidence="1">Single-pass membrane protein</topology>
    </subcellularLocation>
</comment>
<evidence type="ECO:0000313" key="4">
    <source>
        <dbReference type="Proteomes" id="UP000189703"/>
    </source>
</evidence>
<evidence type="ECO:0000313" key="5">
    <source>
        <dbReference type="RefSeq" id="XP_010246169.1"/>
    </source>
</evidence>
<dbReference type="Proteomes" id="UP000189703">
    <property type="component" value="Unplaced"/>
</dbReference>
<dbReference type="Pfam" id="PF13947">
    <property type="entry name" value="GUB_WAK_bind"/>
    <property type="match status" value="2"/>
</dbReference>
<dbReference type="OMA" id="CRYNNSH"/>
<evidence type="ECO:0000259" key="3">
    <source>
        <dbReference type="SMART" id="SM00181"/>
    </source>
</evidence>
<evidence type="ECO:0000256" key="1">
    <source>
        <dbReference type="ARBA" id="ARBA00004167"/>
    </source>
</evidence>
<dbReference type="GO" id="GO:0030247">
    <property type="term" value="F:polysaccharide binding"/>
    <property type="evidence" value="ECO:0007669"/>
    <property type="project" value="InterPro"/>
</dbReference>
<proteinExistence type="predicted"/>
<protein>
    <submittedName>
        <fullName evidence="5">Uncharacterized protein LOC104589520</fullName>
    </submittedName>
</protein>
<dbReference type="eggNOG" id="KOG1187">
    <property type="taxonomic scope" value="Eukaryota"/>
</dbReference>
<feature type="domain" description="EGF-like" evidence="3">
    <location>
        <begin position="618"/>
        <end position="678"/>
    </location>
</feature>
<name>A0A1U7ZFA0_NELNU</name>
<dbReference type="RefSeq" id="XP_010246169.1">
    <property type="nucleotide sequence ID" value="XM_010247867.1"/>
</dbReference>
<dbReference type="GO" id="GO:0016020">
    <property type="term" value="C:membrane"/>
    <property type="evidence" value="ECO:0007669"/>
    <property type="project" value="UniProtKB-SubCell"/>
</dbReference>
<dbReference type="GeneID" id="104589520"/>
<feature type="domain" description="EGF-like" evidence="3">
    <location>
        <begin position="284"/>
        <end position="331"/>
    </location>
</feature>
<accession>A0A1U7ZFA0</accession>
<evidence type="ECO:0000256" key="2">
    <source>
        <dbReference type="ARBA" id="ARBA00022729"/>
    </source>
</evidence>
<dbReference type="OrthoDB" id="4405280at2759"/>
<dbReference type="InterPro" id="IPR000742">
    <property type="entry name" value="EGF"/>
</dbReference>
<keyword evidence="2" id="KW-0732">Signal</keyword>
<keyword evidence="4" id="KW-1185">Reference proteome</keyword>
<gene>
    <name evidence="5" type="primary">LOC104589520</name>
</gene>